<feature type="compositionally biased region" description="Polar residues" evidence="1">
    <location>
        <begin position="132"/>
        <end position="141"/>
    </location>
</feature>
<reference evidence="2" key="2">
    <citation type="journal article" date="2023" name="IMA Fungus">
        <title>Comparative genomic study of the Penicillium genus elucidates a diverse pangenome and 15 lateral gene transfer events.</title>
        <authorList>
            <person name="Petersen C."/>
            <person name="Sorensen T."/>
            <person name="Nielsen M.R."/>
            <person name="Sondergaard T.E."/>
            <person name="Sorensen J.L."/>
            <person name="Fitzpatrick D.A."/>
            <person name="Frisvad J.C."/>
            <person name="Nielsen K.L."/>
        </authorList>
    </citation>
    <scope>NUCLEOTIDE SEQUENCE</scope>
    <source>
        <strain evidence="2">IBT 22155</strain>
    </source>
</reference>
<evidence type="ECO:0000313" key="3">
    <source>
        <dbReference type="Proteomes" id="UP001149079"/>
    </source>
</evidence>
<dbReference type="EMBL" id="JAPQKL010000005">
    <property type="protein sequence ID" value="KAJ5129444.1"/>
    <property type="molecule type" value="Genomic_DNA"/>
</dbReference>
<protein>
    <submittedName>
        <fullName evidence="2">Uncharacterized protein</fullName>
    </submittedName>
</protein>
<dbReference type="GeneID" id="81405397"/>
<sequence length="212" mass="23999">MPAAIEVTDPLVVVRDLFDDEKLVVDDFERHVGHCRTCLNAVQTPRDGRLCESGATRARVVKSYLFSQNGKHFSTVEYENGKSVRVKIPRENVAVRDLLTALEQGLRLPEKTVIVQPVQPVDGVSYDRTYSVSARQVTGKQSRPRSRSPDTYQLVERAPRSSRSPTSIMYRSPGGSPSRPTSSRGSLYSTDRDERRYESPRRYVEGSPKYHR</sequence>
<gene>
    <name evidence="2" type="ORF">N7515_005483</name>
</gene>
<reference evidence="2" key="1">
    <citation type="submission" date="2022-11" db="EMBL/GenBank/DDBJ databases">
        <authorList>
            <person name="Petersen C."/>
        </authorList>
    </citation>
    <scope>NUCLEOTIDE SEQUENCE</scope>
    <source>
        <strain evidence="2">IBT 22155</strain>
    </source>
</reference>
<dbReference type="RefSeq" id="XP_056519823.1">
    <property type="nucleotide sequence ID" value="XM_056666227.1"/>
</dbReference>
<accession>A0A9W9GUF5</accession>
<proteinExistence type="predicted"/>
<dbReference type="Proteomes" id="UP001149079">
    <property type="component" value="Unassembled WGS sequence"/>
</dbReference>
<feature type="compositionally biased region" description="Low complexity" evidence="1">
    <location>
        <begin position="171"/>
        <end position="186"/>
    </location>
</feature>
<organism evidence="2 3">
    <name type="scientific">Penicillium bovifimosum</name>
    <dbReference type="NCBI Taxonomy" id="126998"/>
    <lineage>
        <taxon>Eukaryota</taxon>
        <taxon>Fungi</taxon>
        <taxon>Dikarya</taxon>
        <taxon>Ascomycota</taxon>
        <taxon>Pezizomycotina</taxon>
        <taxon>Eurotiomycetes</taxon>
        <taxon>Eurotiomycetidae</taxon>
        <taxon>Eurotiales</taxon>
        <taxon>Aspergillaceae</taxon>
        <taxon>Penicillium</taxon>
    </lineage>
</organism>
<name>A0A9W9GUF5_9EURO</name>
<evidence type="ECO:0000313" key="2">
    <source>
        <dbReference type="EMBL" id="KAJ5129444.1"/>
    </source>
</evidence>
<keyword evidence="3" id="KW-1185">Reference proteome</keyword>
<dbReference type="OrthoDB" id="5387413at2759"/>
<feature type="compositionally biased region" description="Basic and acidic residues" evidence="1">
    <location>
        <begin position="190"/>
        <end position="204"/>
    </location>
</feature>
<comment type="caution">
    <text evidence="2">The sequence shown here is derived from an EMBL/GenBank/DDBJ whole genome shotgun (WGS) entry which is preliminary data.</text>
</comment>
<evidence type="ECO:0000256" key="1">
    <source>
        <dbReference type="SAM" id="MobiDB-lite"/>
    </source>
</evidence>
<feature type="region of interest" description="Disordered" evidence="1">
    <location>
        <begin position="132"/>
        <end position="212"/>
    </location>
</feature>
<dbReference type="AlphaFoldDB" id="A0A9W9GUF5"/>